<dbReference type="PRINTS" id="PR00465">
    <property type="entry name" value="EP450IV"/>
</dbReference>
<keyword evidence="8" id="KW-0503">Monooxygenase</keyword>
<name>A0A2N9I0S7_FAGSY</name>
<dbReference type="InterPro" id="IPR036396">
    <property type="entry name" value="Cyt_P450_sf"/>
</dbReference>
<evidence type="ECO:0000313" key="9">
    <source>
        <dbReference type="EMBL" id="SPD18262.1"/>
    </source>
</evidence>
<dbReference type="Pfam" id="PF00067">
    <property type="entry name" value="p450"/>
    <property type="match status" value="1"/>
</dbReference>
<keyword evidence="3" id="KW-0812">Transmembrane</keyword>
<proteinExistence type="inferred from homology"/>
<dbReference type="EMBL" id="OIVN01004591">
    <property type="protein sequence ID" value="SPD18262.1"/>
    <property type="molecule type" value="Genomic_DNA"/>
</dbReference>
<keyword evidence="7 8" id="KW-0349">Heme</keyword>
<dbReference type="PANTHER" id="PTHR24286">
    <property type="entry name" value="CYTOCHROME P450 26"/>
    <property type="match status" value="1"/>
</dbReference>
<comment type="cofactor">
    <cofactor evidence="7">
        <name>heme</name>
        <dbReference type="ChEBI" id="CHEBI:30413"/>
    </cofactor>
</comment>
<evidence type="ECO:0000256" key="2">
    <source>
        <dbReference type="ARBA" id="ARBA00010617"/>
    </source>
</evidence>
<dbReference type="AlphaFoldDB" id="A0A2N9I0S7"/>
<organism evidence="9">
    <name type="scientific">Fagus sylvatica</name>
    <name type="common">Beechnut</name>
    <dbReference type="NCBI Taxonomy" id="28930"/>
    <lineage>
        <taxon>Eukaryota</taxon>
        <taxon>Viridiplantae</taxon>
        <taxon>Streptophyta</taxon>
        <taxon>Embryophyta</taxon>
        <taxon>Tracheophyta</taxon>
        <taxon>Spermatophyta</taxon>
        <taxon>Magnoliopsida</taxon>
        <taxon>eudicotyledons</taxon>
        <taxon>Gunneridae</taxon>
        <taxon>Pentapetalae</taxon>
        <taxon>rosids</taxon>
        <taxon>fabids</taxon>
        <taxon>Fagales</taxon>
        <taxon>Fagaceae</taxon>
        <taxon>Fagus</taxon>
    </lineage>
</organism>
<dbReference type="PANTHER" id="PTHR24286:SF305">
    <property type="entry name" value="CYTOCHROME P450 708A2"/>
    <property type="match status" value="1"/>
</dbReference>
<keyword evidence="5" id="KW-1133">Transmembrane helix</keyword>
<dbReference type="PROSITE" id="PS00086">
    <property type="entry name" value="CYTOCHROME_P450"/>
    <property type="match status" value="1"/>
</dbReference>
<dbReference type="GO" id="GO:0005506">
    <property type="term" value="F:iron ion binding"/>
    <property type="evidence" value="ECO:0007669"/>
    <property type="project" value="InterPro"/>
</dbReference>
<protein>
    <recommendedName>
        <fullName evidence="10">Cytochrome P450</fullName>
    </recommendedName>
</protein>
<dbReference type="SUPFAM" id="SSF48264">
    <property type="entry name" value="Cytochrome P450"/>
    <property type="match status" value="1"/>
</dbReference>
<keyword evidence="8" id="KW-0560">Oxidoreductase</keyword>
<dbReference type="GO" id="GO:0016132">
    <property type="term" value="P:brassinosteroid biosynthetic process"/>
    <property type="evidence" value="ECO:0007669"/>
    <property type="project" value="TreeGrafter"/>
</dbReference>
<keyword evidence="6 7" id="KW-0408">Iron</keyword>
<dbReference type="GO" id="GO:0016020">
    <property type="term" value="C:membrane"/>
    <property type="evidence" value="ECO:0007669"/>
    <property type="project" value="UniProtKB-SubCell"/>
</dbReference>
<dbReference type="GO" id="GO:0004497">
    <property type="term" value="F:monooxygenase activity"/>
    <property type="evidence" value="ECO:0007669"/>
    <property type="project" value="UniProtKB-KW"/>
</dbReference>
<evidence type="ECO:0000256" key="6">
    <source>
        <dbReference type="ARBA" id="ARBA00023004"/>
    </source>
</evidence>
<evidence type="ECO:0000256" key="5">
    <source>
        <dbReference type="ARBA" id="ARBA00022989"/>
    </source>
</evidence>
<dbReference type="GO" id="GO:0020037">
    <property type="term" value="F:heme binding"/>
    <property type="evidence" value="ECO:0007669"/>
    <property type="project" value="InterPro"/>
</dbReference>
<dbReference type="Gene3D" id="1.10.630.10">
    <property type="entry name" value="Cytochrome P450"/>
    <property type="match status" value="1"/>
</dbReference>
<dbReference type="InterPro" id="IPR017972">
    <property type="entry name" value="Cyt_P450_CS"/>
</dbReference>
<evidence type="ECO:0008006" key="10">
    <source>
        <dbReference type="Google" id="ProtNLM"/>
    </source>
</evidence>
<evidence type="ECO:0000256" key="3">
    <source>
        <dbReference type="ARBA" id="ARBA00022692"/>
    </source>
</evidence>
<dbReference type="InterPro" id="IPR002403">
    <property type="entry name" value="Cyt_P450_E_grp-IV"/>
</dbReference>
<accession>A0A2N9I0S7</accession>
<sequence length="238" mass="27318">MRLRSRWFPSFASRLVPRVLHIRTAGKQLSMIREVLKQRLASPPEKRQGDFLDHVIQDMNSQDFLIEDFVVQLFFGLLCVSFDTISTMTTLTFKLLDENPDVLQELIVEHEAILKKREKVDSSITWNEYKSMSFTLQVINEVLRVGNMTPGLFRRTLVDIQVNGYTIPAGWPIMIATSALHLNSEIFNDPLAFNPWRWKDRKSNEMSKNFMPFGEGMKQCAGSLNTLMVCLDGVDLGS</sequence>
<evidence type="ECO:0000256" key="8">
    <source>
        <dbReference type="RuleBase" id="RU000461"/>
    </source>
</evidence>
<evidence type="ECO:0000256" key="4">
    <source>
        <dbReference type="ARBA" id="ARBA00022723"/>
    </source>
</evidence>
<evidence type="ECO:0000256" key="7">
    <source>
        <dbReference type="PIRSR" id="PIRSR602403-1"/>
    </source>
</evidence>
<dbReference type="GO" id="GO:0010268">
    <property type="term" value="P:brassinosteroid homeostasis"/>
    <property type="evidence" value="ECO:0007669"/>
    <property type="project" value="TreeGrafter"/>
</dbReference>
<comment type="subcellular location">
    <subcellularLocation>
        <location evidence="1">Membrane</location>
        <topology evidence="1">Single-pass membrane protein</topology>
    </subcellularLocation>
</comment>
<keyword evidence="4 7" id="KW-0479">Metal-binding</keyword>
<keyword evidence="5" id="KW-0472">Membrane</keyword>
<gene>
    <name evidence="9" type="ORF">FSB_LOCUS46144</name>
</gene>
<dbReference type="GO" id="GO:0016125">
    <property type="term" value="P:sterol metabolic process"/>
    <property type="evidence" value="ECO:0007669"/>
    <property type="project" value="TreeGrafter"/>
</dbReference>
<comment type="similarity">
    <text evidence="2 8">Belongs to the cytochrome P450 family.</text>
</comment>
<dbReference type="GO" id="GO:0016705">
    <property type="term" value="F:oxidoreductase activity, acting on paired donors, with incorporation or reduction of molecular oxygen"/>
    <property type="evidence" value="ECO:0007669"/>
    <property type="project" value="InterPro"/>
</dbReference>
<evidence type="ECO:0000256" key="1">
    <source>
        <dbReference type="ARBA" id="ARBA00004167"/>
    </source>
</evidence>
<feature type="binding site" description="axial binding residue" evidence="7">
    <location>
        <position position="220"/>
    </location>
    <ligand>
        <name>heme</name>
        <dbReference type="ChEBI" id="CHEBI:30413"/>
    </ligand>
    <ligandPart>
        <name>Fe</name>
        <dbReference type="ChEBI" id="CHEBI:18248"/>
    </ligandPart>
</feature>
<reference evidence="9" key="1">
    <citation type="submission" date="2018-02" db="EMBL/GenBank/DDBJ databases">
        <authorList>
            <person name="Cohen D.B."/>
            <person name="Kent A.D."/>
        </authorList>
    </citation>
    <scope>NUCLEOTIDE SEQUENCE</scope>
</reference>
<dbReference type="InterPro" id="IPR001128">
    <property type="entry name" value="Cyt_P450"/>
</dbReference>